<dbReference type="Pfam" id="PF07961">
    <property type="entry name" value="MBA1"/>
    <property type="match status" value="1"/>
</dbReference>
<evidence type="ECO:0000256" key="3">
    <source>
        <dbReference type="ARBA" id="ARBA00022980"/>
    </source>
</evidence>
<evidence type="ECO:0000256" key="8">
    <source>
        <dbReference type="ARBA" id="ARBA00043031"/>
    </source>
</evidence>
<dbReference type="GO" id="GO:0005743">
    <property type="term" value="C:mitochondrial inner membrane"/>
    <property type="evidence" value="ECO:0007669"/>
    <property type="project" value="InterPro"/>
</dbReference>
<keyword evidence="4" id="KW-0496">Mitochondrion</keyword>
<dbReference type="Proteomes" id="UP000193411">
    <property type="component" value="Unassembled WGS sequence"/>
</dbReference>
<comment type="similarity">
    <text evidence="6">Belongs to the mitochondrion-specific ribosomal protein mL45 family.</text>
</comment>
<dbReference type="PANTHER" id="PTHR28554:SF1">
    <property type="entry name" value="LARGE RIBOSOMAL SUBUNIT PROTEIN ML45"/>
    <property type="match status" value="1"/>
</dbReference>
<evidence type="ECO:0000256" key="2">
    <source>
        <dbReference type="ARBA" id="ARBA00022946"/>
    </source>
</evidence>
<dbReference type="InterPro" id="IPR051975">
    <property type="entry name" value="mtLSU_mL45"/>
</dbReference>
<evidence type="ECO:0000259" key="9">
    <source>
        <dbReference type="SMART" id="SM00978"/>
    </source>
</evidence>
<dbReference type="GO" id="GO:0032979">
    <property type="term" value="P:protein insertion into mitochondrial inner membrane from matrix"/>
    <property type="evidence" value="ECO:0007669"/>
    <property type="project" value="InterPro"/>
</dbReference>
<protein>
    <recommendedName>
        <fullName evidence="7">Large ribosomal subunit protein mL45</fullName>
    </recommendedName>
    <alternativeName>
        <fullName evidence="8">39S ribosomal protein L45, mitochondrial</fullName>
    </alternativeName>
</protein>
<sequence>MSMPMYTRAAAAAAAAAALRRAGPPTVTVGASIAASRLFAPALAHWSQSRTYAGETKALQYKITEVGKVLDPYLRPSWPPLPVSKQAAHGVYQYFKNLAMSTYYAAQLKKDLLALGTKFDATQFPVQVEQMYKAMNTAFATGKPNDLEPYVTPLMFSTLKSQMRKRPAKLDWEYIGAFERPKIVNLVYGKGELDTFGVAQITVKIHSHQRLTVTDKSGNVVKVTESKPIEYLVVERFTTPDGTWRISSKVEPPQEK</sequence>
<dbReference type="EMBL" id="MCFL01000002">
    <property type="protein sequence ID" value="ORZ40642.1"/>
    <property type="molecule type" value="Genomic_DNA"/>
</dbReference>
<name>A0A1Y2I549_9FUNG</name>
<evidence type="ECO:0000313" key="10">
    <source>
        <dbReference type="EMBL" id="ORZ40642.1"/>
    </source>
</evidence>
<dbReference type="AlphaFoldDB" id="A0A1Y2I549"/>
<evidence type="ECO:0000256" key="4">
    <source>
        <dbReference type="ARBA" id="ARBA00023128"/>
    </source>
</evidence>
<evidence type="ECO:0000256" key="1">
    <source>
        <dbReference type="ARBA" id="ARBA00004173"/>
    </source>
</evidence>
<keyword evidence="11" id="KW-1185">Reference proteome</keyword>
<comment type="caution">
    <text evidence="10">The sequence shown here is derived from an EMBL/GenBank/DDBJ whole genome shotgun (WGS) entry which is preliminary data.</text>
</comment>
<reference evidence="10 11" key="1">
    <citation type="submission" date="2016-07" db="EMBL/GenBank/DDBJ databases">
        <title>Pervasive Adenine N6-methylation of Active Genes in Fungi.</title>
        <authorList>
            <consortium name="DOE Joint Genome Institute"/>
            <person name="Mondo S.J."/>
            <person name="Dannebaum R.O."/>
            <person name="Kuo R.C."/>
            <person name="Labutti K."/>
            <person name="Haridas S."/>
            <person name="Kuo A."/>
            <person name="Salamov A."/>
            <person name="Ahrendt S.R."/>
            <person name="Lipzen A."/>
            <person name="Sullivan W."/>
            <person name="Andreopoulos W.B."/>
            <person name="Clum A."/>
            <person name="Lindquist E."/>
            <person name="Daum C."/>
            <person name="Ramamoorthy G.K."/>
            <person name="Gryganskyi A."/>
            <person name="Culley D."/>
            <person name="Magnuson J.K."/>
            <person name="James T.Y."/>
            <person name="O'Malley M.A."/>
            <person name="Stajich J.E."/>
            <person name="Spatafora J.W."/>
            <person name="Visel A."/>
            <person name="Grigoriev I.V."/>
        </authorList>
    </citation>
    <scope>NUCLEOTIDE SEQUENCE [LARGE SCALE GENOMIC DNA]</scope>
    <source>
        <strain evidence="10 11">PL171</strain>
    </source>
</reference>
<evidence type="ECO:0000256" key="5">
    <source>
        <dbReference type="ARBA" id="ARBA00023274"/>
    </source>
</evidence>
<dbReference type="InterPro" id="IPR024621">
    <property type="entry name" value="Mba1"/>
</dbReference>
<gene>
    <name evidence="10" type="ORF">BCR44DRAFT_1495191</name>
</gene>
<proteinExistence type="inferred from homology"/>
<dbReference type="InterPro" id="IPR007379">
    <property type="entry name" value="Tim44-like_dom"/>
</dbReference>
<organism evidence="10 11">
    <name type="scientific">Catenaria anguillulae PL171</name>
    <dbReference type="NCBI Taxonomy" id="765915"/>
    <lineage>
        <taxon>Eukaryota</taxon>
        <taxon>Fungi</taxon>
        <taxon>Fungi incertae sedis</taxon>
        <taxon>Blastocladiomycota</taxon>
        <taxon>Blastocladiomycetes</taxon>
        <taxon>Blastocladiales</taxon>
        <taxon>Catenariaceae</taxon>
        <taxon>Catenaria</taxon>
    </lineage>
</organism>
<evidence type="ECO:0000256" key="7">
    <source>
        <dbReference type="ARBA" id="ARBA00039448"/>
    </source>
</evidence>
<dbReference type="Gene3D" id="3.10.450.240">
    <property type="match status" value="1"/>
</dbReference>
<dbReference type="GO" id="GO:0005840">
    <property type="term" value="C:ribosome"/>
    <property type="evidence" value="ECO:0007669"/>
    <property type="project" value="UniProtKB-KW"/>
</dbReference>
<keyword evidence="3" id="KW-0689">Ribosomal protein</keyword>
<dbReference type="OrthoDB" id="19619at2759"/>
<dbReference type="InterPro" id="IPR032710">
    <property type="entry name" value="NTF2-like_dom_sf"/>
</dbReference>
<dbReference type="SUPFAM" id="SSF54427">
    <property type="entry name" value="NTF2-like"/>
    <property type="match status" value="1"/>
</dbReference>
<comment type="subcellular location">
    <subcellularLocation>
        <location evidence="1">Mitochondrion</location>
    </subcellularLocation>
</comment>
<keyword evidence="2" id="KW-0809">Transit peptide</keyword>
<dbReference type="STRING" id="765915.A0A1Y2I549"/>
<accession>A0A1Y2I549</accession>
<dbReference type="PANTHER" id="PTHR28554">
    <property type="entry name" value="39S RIBOSOMAL PROTEIN L45, MITOCHONDRIAL"/>
    <property type="match status" value="1"/>
</dbReference>
<keyword evidence="5" id="KW-0687">Ribonucleoprotein</keyword>
<evidence type="ECO:0000313" key="11">
    <source>
        <dbReference type="Proteomes" id="UP000193411"/>
    </source>
</evidence>
<feature type="domain" description="Tim44-like" evidence="9">
    <location>
        <begin position="105"/>
        <end position="251"/>
    </location>
</feature>
<dbReference type="GO" id="GO:1990904">
    <property type="term" value="C:ribonucleoprotein complex"/>
    <property type="evidence" value="ECO:0007669"/>
    <property type="project" value="UniProtKB-KW"/>
</dbReference>
<evidence type="ECO:0000256" key="6">
    <source>
        <dbReference type="ARBA" id="ARBA00038073"/>
    </source>
</evidence>
<dbReference type="SMART" id="SM00978">
    <property type="entry name" value="Tim44"/>
    <property type="match status" value="1"/>
</dbReference>